<evidence type="ECO:0000256" key="8">
    <source>
        <dbReference type="ARBA" id="ARBA00023170"/>
    </source>
</evidence>
<keyword evidence="6" id="KW-0472">Membrane</keyword>
<comment type="subcellular location">
    <subcellularLocation>
        <location evidence="1">Cell membrane</location>
        <topology evidence="1">Multi-pass membrane protein</topology>
    </subcellularLocation>
</comment>
<dbReference type="PRINTS" id="PR00857">
    <property type="entry name" value="MELATONINR"/>
</dbReference>
<dbReference type="InterPro" id="IPR017452">
    <property type="entry name" value="GPCR_Rhodpsn_7TM"/>
</dbReference>
<dbReference type="PaxDb" id="8355-A0A1L8GWJ1"/>
<keyword evidence="2" id="KW-1003">Cell membrane</keyword>
<dbReference type="SMART" id="SM01381">
    <property type="entry name" value="7TM_GPCR_Srsx"/>
    <property type="match status" value="1"/>
</dbReference>
<dbReference type="SUPFAM" id="SSF81321">
    <property type="entry name" value="Family A G protein-coupled receptor-like"/>
    <property type="match status" value="1"/>
</dbReference>
<organism evidence="12 13">
    <name type="scientific">Xenopus laevis</name>
    <name type="common">African clawed frog</name>
    <dbReference type="NCBI Taxonomy" id="8355"/>
    <lineage>
        <taxon>Eukaryota</taxon>
        <taxon>Metazoa</taxon>
        <taxon>Chordata</taxon>
        <taxon>Craniata</taxon>
        <taxon>Vertebrata</taxon>
        <taxon>Euteleostomi</taxon>
        <taxon>Amphibia</taxon>
        <taxon>Batrachia</taxon>
        <taxon>Anura</taxon>
        <taxon>Pipoidea</taxon>
        <taxon>Pipidae</taxon>
        <taxon>Xenopodinae</taxon>
        <taxon>Xenopus</taxon>
        <taxon>Xenopus</taxon>
    </lineage>
</organism>
<proteinExistence type="inferred from homology"/>
<dbReference type="GO" id="GO:0007186">
    <property type="term" value="P:G protein-coupled receptor signaling pathway"/>
    <property type="evidence" value="ECO:0000318"/>
    <property type="project" value="GO_Central"/>
</dbReference>
<keyword evidence="4" id="KW-1133">Transmembrane helix</keyword>
<accession>A0A1L8GWJ1</accession>
<keyword evidence="8 10" id="KW-0675">Receptor</keyword>
<evidence type="ECO:0000256" key="5">
    <source>
        <dbReference type="ARBA" id="ARBA00023040"/>
    </source>
</evidence>
<dbReference type="KEGG" id="xla:108710792"/>
<evidence type="ECO:0000256" key="10">
    <source>
        <dbReference type="RuleBase" id="RU000688"/>
    </source>
</evidence>
<dbReference type="GO" id="GO:0005886">
    <property type="term" value="C:plasma membrane"/>
    <property type="evidence" value="ECO:0000318"/>
    <property type="project" value="GO_Central"/>
</dbReference>
<gene>
    <name evidence="14" type="primary">mtnr1al.L</name>
    <name evidence="13" type="synonym">mel.L</name>
</gene>
<keyword evidence="12" id="KW-1185">Reference proteome</keyword>
<dbReference type="Proteomes" id="UP000186698">
    <property type="component" value="Chromosome 3L"/>
</dbReference>
<dbReference type="PANTHER" id="PTHR24228">
    <property type="entry name" value="B2 BRADYKININ RECEPTOR/ANGIOTENSIN II RECEPTOR"/>
    <property type="match status" value="1"/>
</dbReference>
<dbReference type="InterPro" id="IPR000025">
    <property type="entry name" value="Melatonin_rcpt"/>
</dbReference>
<reference evidence="13" key="1">
    <citation type="submission" date="2025-08" db="UniProtKB">
        <authorList>
            <consortium name="RefSeq"/>
        </authorList>
    </citation>
    <scope>IDENTIFICATION</scope>
    <source>
        <strain evidence="13">J_2021</strain>
        <tissue evidence="13">Erythrocytes</tissue>
    </source>
</reference>
<dbReference type="InterPro" id="IPR000276">
    <property type="entry name" value="GPCR_Rhodpsn"/>
</dbReference>
<protein>
    <submittedName>
        <fullName evidence="13">Melatonin receptor type 1A X2.0</fullName>
    </submittedName>
</protein>
<dbReference type="PANTHER" id="PTHR24228:SF49">
    <property type="entry name" value="MELATONIN RECEPTOR TYPE 1A-LIKE"/>
    <property type="match status" value="1"/>
</dbReference>
<dbReference type="FunFam" id="1.20.1070.10:FF:000056">
    <property type="entry name" value="Melatonin receptor type 1A"/>
    <property type="match status" value="1"/>
</dbReference>
<sequence>MEEERTTQRNISGELKDEDDDYPTWAVSTLTTILVVTISGDIVGNLLVITSVFRNKKLRKAGNAFVVSLAVADLLVACYPYPLVLLAIFNHGWRMGHLHCQMSGFFMGLSVISSVFNITGIAVNRYCYICHSSWYNRLFSNSSTICYVGLVWVLALAAILPNLFVGSLRYDPRIFSCTFAQSVSSYYTIAVVIFHFFLPIGVVSYCYLRIWVLVLNIRHRVKPDRHLHHQTWPYNIHGFITMFVVFVLFAVCWGPLNIIGLTVAIYPPLGDSIPQWLFVASYFMAYFNSCLNAVVYGALNRNFRREYKKILLNIFQLT</sequence>
<evidence type="ECO:0000256" key="9">
    <source>
        <dbReference type="ARBA" id="ARBA00023224"/>
    </source>
</evidence>
<dbReference type="AGR" id="Xenbase:XB-GENE-5911705"/>
<keyword evidence="7" id="KW-1015">Disulfide bond</keyword>
<dbReference type="GeneID" id="108710792"/>
<keyword evidence="9 10" id="KW-0807">Transducer</keyword>
<dbReference type="Gene3D" id="1.20.1070.10">
    <property type="entry name" value="Rhodopsin 7-helix transmembrane proteins"/>
    <property type="match status" value="1"/>
</dbReference>
<dbReference type="Xenbase" id="XB-GENE-5911705">
    <property type="gene designation" value="mtnr1al.L"/>
</dbReference>
<evidence type="ECO:0000313" key="14">
    <source>
        <dbReference type="Xenbase" id="XB-GENE-5911705"/>
    </source>
</evidence>
<dbReference type="GO" id="GO:0004930">
    <property type="term" value="F:G protein-coupled receptor activity"/>
    <property type="evidence" value="ECO:0000318"/>
    <property type="project" value="GO_Central"/>
</dbReference>
<dbReference type="OrthoDB" id="10044919at2759"/>
<evidence type="ECO:0000313" key="12">
    <source>
        <dbReference type="Proteomes" id="UP000186698"/>
    </source>
</evidence>
<dbReference type="OMA" id="IAGNIHC"/>
<keyword evidence="3 10" id="KW-0812">Transmembrane</keyword>
<dbReference type="AlphaFoldDB" id="A0A1L8GWJ1"/>
<evidence type="ECO:0000313" key="13">
    <source>
        <dbReference type="RefSeq" id="XP_018107436.1"/>
    </source>
</evidence>
<dbReference type="Bgee" id="108710792">
    <property type="expression patterns" value="Expressed in testis and 1 other cell type or tissue"/>
</dbReference>
<dbReference type="GO" id="GO:0008502">
    <property type="term" value="F:melatonin receptor activity"/>
    <property type="evidence" value="ECO:0007669"/>
    <property type="project" value="InterPro"/>
</dbReference>
<dbReference type="STRING" id="8355.A0A1L8GWJ1"/>
<dbReference type="PROSITE" id="PS50262">
    <property type="entry name" value="G_PROTEIN_RECEP_F1_2"/>
    <property type="match status" value="1"/>
</dbReference>
<dbReference type="PRINTS" id="PR00237">
    <property type="entry name" value="GPCRRHODOPSN"/>
</dbReference>
<evidence type="ECO:0000256" key="7">
    <source>
        <dbReference type="ARBA" id="ARBA00023157"/>
    </source>
</evidence>
<feature type="domain" description="G-protein coupled receptors family 1 profile" evidence="11">
    <location>
        <begin position="44"/>
        <end position="296"/>
    </location>
</feature>
<comment type="similarity">
    <text evidence="10">Belongs to the G-protein coupled receptor 1 family.</text>
</comment>
<dbReference type="PROSITE" id="PS00237">
    <property type="entry name" value="G_PROTEIN_RECEP_F1_1"/>
    <property type="match status" value="1"/>
</dbReference>
<evidence type="ECO:0000256" key="2">
    <source>
        <dbReference type="ARBA" id="ARBA00022475"/>
    </source>
</evidence>
<dbReference type="RefSeq" id="XP_018107436.1">
    <property type="nucleotide sequence ID" value="XM_018251947.2"/>
</dbReference>
<keyword evidence="5 10" id="KW-0297">G-protein coupled receptor</keyword>
<evidence type="ECO:0000256" key="1">
    <source>
        <dbReference type="ARBA" id="ARBA00004651"/>
    </source>
</evidence>
<dbReference type="Pfam" id="PF00001">
    <property type="entry name" value="7tm_1"/>
    <property type="match status" value="1"/>
</dbReference>
<evidence type="ECO:0000256" key="3">
    <source>
        <dbReference type="ARBA" id="ARBA00022692"/>
    </source>
</evidence>
<name>A0A1L8GWJ1_XENLA</name>
<dbReference type="CTD" id="108710792"/>
<evidence type="ECO:0000259" key="11">
    <source>
        <dbReference type="PROSITE" id="PS50262"/>
    </source>
</evidence>
<evidence type="ECO:0000256" key="4">
    <source>
        <dbReference type="ARBA" id="ARBA00022989"/>
    </source>
</evidence>
<evidence type="ECO:0000256" key="6">
    <source>
        <dbReference type="ARBA" id="ARBA00023136"/>
    </source>
</evidence>